<dbReference type="GO" id="GO:0008726">
    <property type="term" value="F:alkanesulfonate monooxygenase activity"/>
    <property type="evidence" value="ECO:0007669"/>
    <property type="project" value="TreeGrafter"/>
</dbReference>
<evidence type="ECO:0000313" key="6">
    <source>
        <dbReference type="EMBL" id="MBB3048327.1"/>
    </source>
</evidence>
<dbReference type="PANTHER" id="PTHR42847:SF4">
    <property type="entry name" value="ALKANESULFONATE MONOOXYGENASE-RELATED"/>
    <property type="match status" value="1"/>
</dbReference>
<evidence type="ECO:0000256" key="3">
    <source>
        <dbReference type="ARBA" id="ARBA00023002"/>
    </source>
</evidence>
<dbReference type="Proteomes" id="UP000537130">
    <property type="component" value="Unassembled WGS sequence"/>
</dbReference>
<evidence type="ECO:0000256" key="2">
    <source>
        <dbReference type="ARBA" id="ARBA00022643"/>
    </source>
</evidence>
<dbReference type="AlphaFoldDB" id="A0A7W4W7K9"/>
<gene>
    <name evidence="6" type="ORF">FHR99_002601</name>
</gene>
<keyword evidence="4 6" id="KW-0503">Monooxygenase</keyword>
<protein>
    <submittedName>
        <fullName evidence="6">Alkanesulfonate monooxygenase SsuD/methylene tetrahydromethanopterin reductase-like flavin-dependent oxidoreductase (Luciferase family)</fullName>
    </submittedName>
</protein>
<evidence type="ECO:0000256" key="4">
    <source>
        <dbReference type="ARBA" id="ARBA00023033"/>
    </source>
</evidence>
<evidence type="ECO:0000313" key="7">
    <source>
        <dbReference type="Proteomes" id="UP000537130"/>
    </source>
</evidence>
<dbReference type="InterPro" id="IPR011251">
    <property type="entry name" value="Luciferase-like_dom"/>
</dbReference>
<dbReference type="Gene3D" id="3.20.20.30">
    <property type="entry name" value="Luciferase-like domain"/>
    <property type="match status" value="1"/>
</dbReference>
<accession>A0A7W4W7K9</accession>
<dbReference type="SUPFAM" id="SSF51679">
    <property type="entry name" value="Bacterial luciferase-like"/>
    <property type="match status" value="1"/>
</dbReference>
<dbReference type="Pfam" id="PF00296">
    <property type="entry name" value="Bac_luciferase"/>
    <property type="match status" value="1"/>
</dbReference>
<dbReference type="RefSeq" id="WP_183411118.1">
    <property type="nucleotide sequence ID" value="NZ_JACHWY010000003.1"/>
</dbReference>
<proteinExistence type="predicted"/>
<dbReference type="InterPro" id="IPR050172">
    <property type="entry name" value="SsuD_RutA_monooxygenase"/>
</dbReference>
<keyword evidence="3" id="KW-0560">Oxidoreductase</keyword>
<dbReference type="EMBL" id="JACHWY010000003">
    <property type="protein sequence ID" value="MBB3048327.1"/>
    <property type="molecule type" value="Genomic_DNA"/>
</dbReference>
<keyword evidence="2" id="KW-0288">FMN</keyword>
<dbReference type="PANTHER" id="PTHR42847">
    <property type="entry name" value="ALKANESULFONATE MONOOXYGENASE"/>
    <property type="match status" value="1"/>
</dbReference>
<comment type="caution">
    <text evidence="6">The sequence shown here is derived from an EMBL/GenBank/DDBJ whole genome shotgun (WGS) entry which is preliminary data.</text>
</comment>
<name>A0A7W4W7K9_9GAMM</name>
<evidence type="ECO:0000256" key="1">
    <source>
        <dbReference type="ARBA" id="ARBA00022630"/>
    </source>
</evidence>
<organism evidence="6 7">
    <name type="scientific">Litorivivens lipolytica</name>
    <dbReference type="NCBI Taxonomy" id="1524264"/>
    <lineage>
        <taxon>Bacteria</taxon>
        <taxon>Pseudomonadati</taxon>
        <taxon>Pseudomonadota</taxon>
        <taxon>Gammaproteobacteria</taxon>
        <taxon>Litorivivens</taxon>
    </lineage>
</organism>
<feature type="domain" description="Luciferase-like" evidence="5">
    <location>
        <begin position="3"/>
        <end position="236"/>
    </location>
</feature>
<dbReference type="InterPro" id="IPR036661">
    <property type="entry name" value="Luciferase-like_sf"/>
</dbReference>
<evidence type="ECO:0000259" key="5">
    <source>
        <dbReference type="Pfam" id="PF00296"/>
    </source>
</evidence>
<keyword evidence="7" id="KW-1185">Reference proteome</keyword>
<sequence length="291" mass="31943">MKIGICIPYMKRGIDRKTLLDWCRAIDDGPFDSLSCGERITGYTYEMRNFLAAAAAVTERVRIIPSLYVLPMHNAVWAAKELATLDVISEGRVTVTVGVGGREDDYKAVGASFKNRFQRMDDQIAEMKRIWSGEPPFEGADIVGPDPVQAGGPPILAGSMGPKSIKRVSKWADGLYGFAMDGNADLIKHFFDSATDAWAESGRSEKPYLMGGFWYSLADGAEQSLQNYVFDYLKIFGEKEATSIAKTMKMHTPEAIAEGIKAIEALGAEEIQLVPATADIKEVERLAKLLS</sequence>
<dbReference type="GO" id="GO:0046306">
    <property type="term" value="P:alkanesulfonate catabolic process"/>
    <property type="evidence" value="ECO:0007669"/>
    <property type="project" value="TreeGrafter"/>
</dbReference>
<reference evidence="6 7" key="1">
    <citation type="submission" date="2020-08" db="EMBL/GenBank/DDBJ databases">
        <title>Genomic Encyclopedia of Type Strains, Phase III (KMG-III): the genomes of soil and plant-associated and newly described type strains.</title>
        <authorList>
            <person name="Whitman W."/>
        </authorList>
    </citation>
    <scope>NUCLEOTIDE SEQUENCE [LARGE SCALE GENOMIC DNA]</scope>
    <source>
        <strain evidence="6 7">CECT 8654</strain>
    </source>
</reference>
<keyword evidence="1" id="KW-0285">Flavoprotein</keyword>